<keyword evidence="12 14" id="KW-0234">DNA repair</keyword>
<dbReference type="EMBL" id="LN736360">
    <property type="protein sequence ID" value="CEP60561.1"/>
    <property type="molecule type" value="Genomic_DNA"/>
</dbReference>
<dbReference type="FunFam" id="3.30.40.10:FF:000027">
    <property type="entry name" value="Pre-mRNA-processing factor 19, putative"/>
    <property type="match status" value="1"/>
</dbReference>
<dbReference type="GO" id="GO:0070534">
    <property type="term" value="P:protein K63-linked ubiquitination"/>
    <property type="evidence" value="ECO:0007669"/>
    <property type="project" value="UniProtKB-UniRule"/>
</dbReference>
<evidence type="ECO:0000256" key="12">
    <source>
        <dbReference type="ARBA" id="ARBA00023204"/>
    </source>
</evidence>
<dbReference type="InterPro" id="IPR013915">
    <property type="entry name" value="Prp19_cc"/>
</dbReference>
<comment type="similarity">
    <text evidence="3 14">Belongs to the WD repeat PRP19 family.</text>
</comment>
<dbReference type="STRING" id="1245769.A0A0C7MTD7"/>
<dbReference type="GO" id="GO:0006281">
    <property type="term" value="P:DNA repair"/>
    <property type="evidence" value="ECO:0007669"/>
    <property type="project" value="UniProtKB-KW"/>
</dbReference>
<dbReference type="EC" id="2.3.2.27" evidence="14"/>
<organism evidence="16 17">
    <name type="scientific">Lachancea lanzarotensis</name>
    <dbReference type="NCBI Taxonomy" id="1245769"/>
    <lineage>
        <taxon>Eukaryota</taxon>
        <taxon>Fungi</taxon>
        <taxon>Dikarya</taxon>
        <taxon>Ascomycota</taxon>
        <taxon>Saccharomycotina</taxon>
        <taxon>Saccharomycetes</taxon>
        <taxon>Saccharomycetales</taxon>
        <taxon>Saccharomycetaceae</taxon>
        <taxon>Lachancea</taxon>
    </lineage>
</organism>
<keyword evidence="17" id="KW-1185">Reference proteome</keyword>
<accession>A0A0C7MTD7</accession>
<keyword evidence="7 14" id="KW-0747">Spliceosome</keyword>
<dbReference type="InterPro" id="IPR003613">
    <property type="entry name" value="Ubox_domain"/>
</dbReference>
<keyword evidence="5 14" id="KW-0507">mRNA processing</keyword>
<evidence type="ECO:0000256" key="3">
    <source>
        <dbReference type="ARBA" id="ARBA00006388"/>
    </source>
</evidence>
<dbReference type="InterPro" id="IPR055340">
    <property type="entry name" value="RING-Ubox_PRP19"/>
</dbReference>
<comment type="subunit">
    <text evidence="14">Homotetramer.</text>
</comment>
<evidence type="ECO:0000313" key="16">
    <source>
        <dbReference type="EMBL" id="CEP60561.1"/>
    </source>
</evidence>
<evidence type="ECO:0000256" key="10">
    <source>
        <dbReference type="ARBA" id="ARBA00022786"/>
    </source>
</evidence>
<dbReference type="InterPro" id="IPR036322">
    <property type="entry name" value="WD40_repeat_dom_sf"/>
</dbReference>
<dbReference type="GO" id="GO:0005737">
    <property type="term" value="C:cytoplasm"/>
    <property type="evidence" value="ECO:0007669"/>
    <property type="project" value="TreeGrafter"/>
</dbReference>
<dbReference type="InterPro" id="IPR013083">
    <property type="entry name" value="Znf_RING/FYVE/PHD"/>
</dbReference>
<evidence type="ECO:0000256" key="7">
    <source>
        <dbReference type="ARBA" id="ARBA00022728"/>
    </source>
</evidence>
<dbReference type="PANTHER" id="PTHR43995:SF1">
    <property type="entry name" value="PRE-MRNA-PROCESSING FACTOR 19"/>
    <property type="match status" value="1"/>
</dbReference>
<evidence type="ECO:0000256" key="9">
    <source>
        <dbReference type="ARBA" id="ARBA00022763"/>
    </source>
</evidence>
<evidence type="ECO:0000256" key="14">
    <source>
        <dbReference type="RuleBase" id="RU367101"/>
    </source>
</evidence>
<dbReference type="GO" id="GO:0061630">
    <property type="term" value="F:ubiquitin protein ligase activity"/>
    <property type="evidence" value="ECO:0007669"/>
    <property type="project" value="UniProtKB-UniRule"/>
</dbReference>
<dbReference type="GO" id="GO:0071006">
    <property type="term" value="C:U2-type catalytic step 1 spliceosome"/>
    <property type="evidence" value="ECO:0007669"/>
    <property type="project" value="TreeGrafter"/>
</dbReference>
<keyword evidence="9 14" id="KW-0227">DNA damage</keyword>
<dbReference type="Pfam" id="PF08606">
    <property type="entry name" value="Prp19"/>
    <property type="match status" value="1"/>
</dbReference>
<dbReference type="Proteomes" id="UP000054304">
    <property type="component" value="Unassembled WGS sequence"/>
</dbReference>
<keyword evidence="6 14" id="KW-0808">Transferase</keyword>
<keyword evidence="10 14" id="KW-0833">Ubl conjugation pathway</keyword>
<comment type="function">
    <text evidence="14">Ubiquitin-protein ligase which is mainly involved pre-mRNA splicing and DNA repair. Required for pre-mRNA splicing as component of the spliceosome.</text>
</comment>
<keyword evidence="8" id="KW-0677">Repeat</keyword>
<evidence type="ECO:0000256" key="6">
    <source>
        <dbReference type="ARBA" id="ARBA00022679"/>
    </source>
</evidence>
<dbReference type="GeneID" id="34683958"/>
<dbReference type="GO" id="GO:0000398">
    <property type="term" value="P:mRNA splicing, via spliceosome"/>
    <property type="evidence" value="ECO:0007669"/>
    <property type="project" value="InterPro"/>
</dbReference>
<evidence type="ECO:0000256" key="5">
    <source>
        <dbReference type="ARBA" id="ARBA00022664"/>
    </source>
</evidence>
<keyword evidence="13 14" id="KW-0539">Nucleus</keyword>
<dbReference type="SUPFAM" id="SSF50978">
    <property type="entry name" value="WD40 repeat-like"/>
    <property type="match status" value="1"/>
</dbReference>
<evidence type="ECO:0000256" key="11">
    <source>
        <dbReference type="ARBA" id="ARBA00023187"/>
    </source>
</evidence>
<proteinExistence type="inferred from homology"/>
<evidence type="ECO:0000313" key="17">
    <source>
        <dbReference type="Proteomes" id="UP000054304"/>
    </source>
</evidence>
<name>A0A0C7MTD7_9SACH</name>
<evidence type="ECO:0000256" key="1">
    <source>
        <dbReference type="ARBA" id="ARBA00004123"/>
    </source>
</evidence>
<dbReference type="InterPro" id="IPR015943">
    <property type="entry name" value="WD40/YVTN_repeat-like_dom_sf"/>
</dbReference>
<evidence type="ECO:0000256" key="8">
    <source>
        <dbReference type="ARBA" id="ARBA00022737"/>
    </source>
</evidence>
<dbReference type="RefSeq" id="XP_022626803.1">
    <property type="nucleotide sequence ID" value="XM_022774736.1"/>
</dbReference>
<sequence length="511" mass="56910">MFCAISGKPLKTAVFSPKSKCVFEKSLIETYVEQNALDPINREPLSVQELIEIAQTPEQYAMSNSVNSSTLKANYSIPNLLSSLQDEWDAVMLENFQLRQQLEASKVELSNALYKCDAAMNVATRATIETERLKHELSILSQNLAPSLQTEPEATDGTDQQLLTEFSADALQKIAQNSIEFAKNSRKIKLRSLPCSKVFEEIQVICEVPSNFTLNASFVDGNIAEGKIAAVYNQEGSFKLVSASHFETGTVNMVLNDNDEVSFMAPLNAKQIMFGTKMGSHGIYDISEGKALSSLRFNEGRAIVLISWVKDVSGHAYLTVDSNGAISLFDTEKKCAYALRTKEFSTSYAHLHKDGLLVLQGNEKSLIVQNISQLQKPPIEFTHDIESEGPITSAKFASNGYWLVVTTRTELKIFDLRKKPNTLASEILTFENESLIAWDLEPSMKSLFVVVEKQGRSILQSYGFDKSAKLWVKKPDFTHATTVREFAYLWDAESGFIKGLGENELISLKLE</sequence>
<evidence type="ECO:0000259" key="15">
    <source>
        <dbReference type="SMART" id="SM00504"/>
    </source>
</evidence>
<dbReference type="SUPFAM" id="SSF57850">
    <property type="entry name" value="RING/U-box"/>
    <property type="match status" value="1"/>
</dbReference>
<dbReference type="InterPro" id="IPR038959">
    <property type="entry name" value="Prp19"/>
</dbReference>
<evidence type="ECO:0000256" key="2">
    <source>
        <dbReference type="ARBA" id="ARBA00004906"/>
    </source>
</evidence>
<dbReference type="Gene3D" id="3.30.40.10">
    <property type="entry name" value="Zinc/RING finger domain, C3HC4 (zinc finger)"/>
    <property type="match status" value="1"/>
</dbReference>
<dbReference type="GO" id="GO:0000974">
    <property type="term" value="C:Prp19 complex"/>
    <property type="evidence" value="ECO:0007669"/>
    <property type="project" value="UniProtKB-UniRule"/>
</dbReference>
<keyword evidence="11 14" id="KW-0508">mRNA splicing</keyword>
<feature type="domain" description="U-box" evidence="15">
    <location>
        <begin position="1"/>
        <end position="60"/>
    </location>
</feature>
<protein>
    <recommendedName>
        <fullName evidence="14">Pre-mRNA-processing factor 19</fullName>
        <ecNumber evidence="14">2.3.2.27</ecNumber>
    </recommendedName>
</protein>
<dbReference type="AlphaFoldDB" id="A0A0C7MTD7"/>
<dbReference type="CDD" id="cd16656">
    <property type="entry name" value="RING-Ubox_PRP19"/>
    <property type="match status" value="1"/>
</dbReference>
<gene>
    <name evidence="16" type="ORF">LALA0_S01e13740g</name>
</gene>
<comment type="subcellular location">
    <subcellularLocation>
        <location evidence="1 14">Nucleus</location>
    </subcellularLocation>
</comment>
<dbReference type="PANTHER" id="PTHR43995">
    <property type="entry name" value="PRE-MRNA-PROCESSING FACTOR 19"/>
    <property type="match status" value="1"/>
</dbReference>
<dbReference type="Gene3D" id="2.130.10.10">
    <property type="entry name" value="YVTN repeat-like/Quinoprotein amine dehydrogenase"/>
    <property type="match status" value="1"/>
</dbReference>
<dbReference type="UniPathway" id="UPA00143"/>
<keyword evidence="4" id="KW-0853">WD repeat</keyword>
<evidence type="ECO:0000256" key="13">
    <source>
        <dbReference type="ARBA" id="ARBA00023242"/>
    </source>
</evidence>
<evidence type="ECO:0000256" key="4">
    <source>
        <dbReference type="ARBA" id="ARBA00022574"/>
    </source>
</evidence>
<comment type="catalytic activity">
    <reaction evidence="14">
        <text>S-ubiquitinyl-[E2 ubiquitin-conjugating enzyme]-L-cysteine + [acceptor protein]-L-lysine = [E2 ubiquitin-conjugating enzyme]-L-cysteine + N(6)-ubiquitinyl-[acceptor protein]-L-lysine.</text>
        <dbReference type="EC" id="2.3.2.27"/>
    </reaction>
</comment>
<dbReference type="HOGENOM" id="CLU_023894_0_0_1"/>
<dbReference type="SMART" id="SM00504">
    <property type="entry name" value="Ubox"/>
    <property type="match status" value="1"/>
</dbReference>
<comment type="pathway">
    <text evidence="2 14">Protein modification; protein ubiquitination.</text>
</comment>
<reference evidence="16 17" key="1">
    <citation type="submission" date="2014-12" db="EMBL/GenBank/DDBJ databases">
        <authorList>
            <person name="Neuveglise Cecile"/>
        </authorList>
    </citation>
    <scope>NUCLEOTIDE SEQUENCE [LARGE SCALE GENOMIC DNA]</scope>
    <source>
        <strain evidence="16 17">CBS 12615</strain>
    </source>
</reference>
<dbReference type="OrthoDB" id="687049at2759"/>